<dbReference type="KEGG" id="mgr:MGG_17231"/>
<dbReference type="VEuPathDB" id="FungiDB:MGG_17231"/>
<dbReference type="HOGENOM" id="CLU_1256245_0_0_1"/>
<keyword evidence="2" id="KW-1185">Reference proteome</keyword>
<reference key="2">
    <citation type="submission" date="2011-05" db="EMBL/GenBank/DDBJ databases">
        <title>The Genome Sequence of Magnaporthe oryzae 70-15.</title>
        <authorList>
            <consortium name="The Broad Institute Genome Sequencing Platform"/>
            <person name="Ma L.-J."/>
            <person name="Dead R."/>
            <person name="Young S.K."/>
            <person name="Zeng Q."/>
            <person name="Gargeya S."/>
            <person name="Fitzgerald M."/>
            <person name="Haas B."/>
            <person name="Abouelleil A."/>
            <person name="Alvarado L."/>
            <person name="Arachchi H.M."/>
            <person name="Berlin A."/>
            <person name="Brown A."/>
            <person name="Chapman S.B."/>
            <person name="Chen Z."/>
            <person name="Dunbar C."/>
            <person name="Freedman E."/>
            <person name="Gearin G."/>
            <person name="Gellesch M."/>
            <person name="Goldberg J."/>
            <person name="Griggs A."/>
            <person name="Gujja S."/>
            <person name="Heiman D."/>
            <person name="Howarth C."/>
            <person name="Larson L."/>
            <person name="Lui A."/>
            <person name="MacDonald P.J.P."/>
            <person name="Mehta T."/>
            <person name="Montmayeur A."/>
            <person name="Murphy C."/>
            <person name="Neiman D."/>
            <person name="Pearson M."/>
            <person name="Priest M."/>
            <person name="Roberts A."/>
            <person name="Saif S."/>
            <person name="Shea T."/>
            <person name="Shenoy N."/>
            <person name="Sisk P."/>
            <person name="Stolte C."/>
            <person name="Sykes S."/>
            <person name="Yandava C."/>
            <person name="Wortman J."/>
            <person name="Nusbaum C."/>
            <person name="Birren B."/>
        </authorList>
    </citation>
    <scope>NUCLEOTIDE SEQUENCE</scope>
    <source>
        <strain>70-15</strain>
    </source>
</reference>
<dbReference type="Proteomes" id="UP000009058">
    <property type="component" value="Chromosome 4"/>
</dbReference>
<dbReference type="GeneID" id="12986532"/>
<accession>G4N914</accession>
<sequence length="220" mass="24532">MVCLEAAITQRRQELGPMTAPPSQDHEVQSNGLEASCQYNDDLCSELHPFSSFPDFPSLRTTAYELGTTCPQPICWGHTSWCQTILFINAEYGFGEPQQTQERISGFLAVNLAHVQLPSARIRSERQIWAYRLLRLRGLKGSCGSQRTPNFQAALDSSVVQIQQPGDVIYNDTTTDPASENSEVAWSSSLVLIFPSDIWRSRTRDDLSHSVEKRVGALQG</sequence>
<dbReference type="RefSeq" id="XP_003717428.1">
    <property type="nucleotide sequence ID" value="XM_003717380.1"/>
</dbReference>
<evidence type="ECO:0000313" key="2">
    <source>
        <dbReference type="Proteomes" id="UP000009058"/>
    </source>
</evidence>
<reference evidence="1 2" key="1">
    <citation type="journal article" date="2005" name="Nature">
        <title>The genome sequence of the rice blast fungus Magnaporthe grisea.</title>
        <authorList>
            <person name="Dean R.A."/>
            <person name="Talbot N.J."/>
            <person name="Ebbole D.J."/>
            <person name="Farman M.L."/>
            <person name="Mitchell T.K."/>
            <person name="Orbach M.J."/>
            <person name="Thon M."/>
            <person name="Kulkarni R."/>
            <person name="Xu J.R."/>
            <person name="Pan H."/>
            <person name="Read N.D."/>
            <person name="Lee Y.H."/>
            <person name="Carbone I."/>
            <person name="Brown D."/>
            <person name="Oh Y.Y."/>
            <person name="Donofrio N."/>
            <person name="Jeong J.S."/>
            <person name="Soanes D.M."/>
            <person name="Djonovic S."/>
            <person name="Kolomiets E."/>
            <person name="Rehmeyer C."/>
            <person name="Li W."/>
            <person name="Harding M."/>
            <person name="Kim S."/>
            <person name="Lebrun M.H."/>
            <person name="Bohnert H."/>
            <person name="Coughlan S."/>
            <person name="Butler J."/>
            <person name="Calvo S."/>
            <person name="Ma L.J."/>
            <person name="Nicol R."/>
            <person name="Purcell S."/>
            <person name="Nusbaum C."/>
            <person name="Galagan J.E."/>
            <person name="Birren B.W."/>
        </authorList>
    </citation>
    <scope>NUCLEOTIDE SEQUENCE [LARGE SCALE GENOMIC DNA]</scope>
    <source>
        <strain evidence="2">70-15 / ATCC MYA-4617 / FGSC 8958</strain>
    </source>
</reference>
<dbReference type="EMBL" id="CM001234">
    <property type="protein sequence ID" value="EHA51109.1"/>
    <property type="molecule type" value="Genomic_DNA"/>
</dbReference>
<name>G4N914_PYRO7</name>
<protein>
    <submittedName>
        <fullName evidence="1">Uncharacterized protein</fullName>
    </submittedName>
</protein>
<dbReference type="AlphaFoldDB" id="G4N914"/>
<gene>
    <name evidence="1" type="ORF">MGG_17231</name>
</gene>
<proteinExistence type="predicted"/>
<organism evidence="1 2">
    <name type="scientific">Pyricularia oryzae (strain 70-15 / ATCC MYA-4617 / FGSC 8958)</name>
    <name type="common">Rice blast fungus</name>
    <name type="synonym">Magnaporthe oryzae</name>
    <dbReference type="NCBI Taxonomy" id="242507"/>
    <lineage>
        <taxon>Eukaryota</taxon>
        <taxon>Fungi</taxon>
        <taxon>Dikarya</taxon>
        <taxon>Ascomycota</taxon>
        <taxon>Pezizomycotina</taxon>
        <taxon>Sordariomycetes</taxon>
        <taxon>Sordariomycetidae</taxon>
        <taxon>Magnaporthales</taxon>
        <taxon>Pyriculariaceae</taxon>
        <taxon>Pyricularia</taxon>
    </lineage>
</organism>
<evidence type="ECO:0000313" key="1">
    <source>
        <dbReference type="EMBL" id="EHA51109.1"/>
    </source>
</evidence>
<dbReference type="InParanoid" id="G4N914"/>